<comment type="catalytic activity">
    <reaction evidence="14">
        <text>[GlcNAc-(1-&gt;4)-Mur2Ac(oyl-L-Ala-gamma-D-Glu-L-Lys-D-Ala-D-Ala)](n)-di-trans,octa-cis-undecaprenyl diphosphate + beta-D-GlcNAc-(1-&gt;4)-Mur2Ac(oyl-L-Ala-gamma-D-Glu-L-Lys-D-Ala-D-Ala)-di-trans,octa-cis-undecaprenyl diphosphate = [GlcNAc-(1-&gt;4)-Mur2Ac(oyl-L-Ala-gamma-D-Glu-L-Lys-D-Ala-D-Ala)](n+1)-di-trans,octa-cis-undecaprenyl diphosphate + di-trans,octa-cis-undecaprenyl diphosphate + H(+)</text>
        <dbReference type="Rhea" id="RHEA:23708"/>
        <dbReference type="Rhea" id="RHEA-COMP:9602"/>
        <dbReference type="Rhea" id="RHEA-COMP:9603"/>
        <dbReference type="ChEBI" id="CHEBI:15378"/>
        <dbReference type="ChEBI" id="CHEBI:58405"/>
        <dbReference type="ChEBI" id="CHEBI:60033"/>
        <dbReference type="ChEBI" id="CHEBI:78435"/>
        <dbReference type="EC" id="2.4.99.28"/>
    </reaction>
</comment>
<dbReference type="EMBL" id="QLNI01000015">
    <property type="protein sequence ID" value="RAM02388.1"/>
    <property type="molecule type" value="Genomic_DNA"/>
</dbReference>
<dbReference type="GO" id="GO:0009252">
    <property type="term" value="P:peptidoglycan biosynthetic process"/>
    <property type="evidence" value="ECO:0007669"/>
    <property type="project" value="UniProtKB-UniPathway"/>
</dbReference>
<evidence type="ECO:0000256" key="13">
    <source>
        <dbReference type="ARBA" id="ARBA00034000"/>
    </source>
</evidence>
<evidence type="ECO:0000313" key="20">
    <source>
        <dbReference type="Proteomes" id="UP000248798"/>
    </source>
</evidence>
<evidence type="ECO:0000256" key="10">
    <source>
        <dbReference type="ARBA" id="ARBA00022984"/>
    </source>
</evidence>
<dbReference type="PANTHER" id="PTHR32282:SF33">
    <property type="entry name" value="PEPTIDOGLYCAN GLYCOSYLTRANSFERASE"/>
    <property type="match status" value="1"/>
</dbReference>
<reference evidence="19 20" key="1">
    <citation type="submission" date="2018-06" db="EMBL/GenBank/DDBJ databases">
        <title>Complete Genome Sequence of Desulfobacter hydrogenophilus (DSM3380).</title>
        <authorList>
            <person name="Marietou A."/>
            <person name="Schreiber L."/>
            <person name="Marshall I."/>
            <person name="Jorgensen B."/>
        </authorList>
    </citation>
    <scope>NUCLEOTIDE SEQUENCE [LARGE SCALE GENOMIC DNA]</scope>
    <source>
        <strain evidence="19 20">DSM 3380</strain>
    </source>
</reference>
<dbReference type="InterPro" id="IPR001460">
    <property type="entry name" value="PCN-bd_Tpept"/>
</dbReference>
<reference evidence="18 21" key="2">
    <citation type="submission" date="2019-02" db="EMBL/GenBank/DDBJ databases">
        <title>Complete genome sequence of Desulfobacter hydrogenophilus AcRS1.</title>
        <authorList>
            <person name="Marietou A."/>
            <person name="Lund M.B."/>
            <person name="Marshall I.P.G."/>
            <person name="Schreiber L."/>
            <person name="Jorgensen B."/>
        </authorList>
    </citation>
    <scope>NUCLEOTIDE SEQUENCE [LARGE SCALE GENOMIC DNA]</scope>
    <source>
        <strain evidence="18 21">AcRS1</strain>
    </source>
</reference>
<dbReference type="GO" id="GO:0008658">
    <property type="term" value="F:penicillin binding"/>
    <property type="evidence" value="ECO:0007669"/>
    <property type="project" value="InterPro"/>
</dbReference>
<dbReference type="GO" id="GO:0006508">
    <property type="term" value="P:proteolysis"/>
    <property type="evidence" value="ECO:0007669"/>
    <property type="project" value="UniProtKB-KW"/>
</dbReference>
<dbReference type="Pfam" id="PF00905">
    <property type="entry name" value="Transpeptidase"/>
    <property type="match status" value="1"/>
</dbReference>
<evidence type="ECO:0000256" key="9">
    <source>
        <dbReference type="ARBA" id="ARBA00022960"/>
    </source>
</evidence>
<evidence type="ECO:0000256" key="5">
    <source>
        <dbReference type="ARBA" id="ARBA00022670"/>
    </source>
</evidence>
<dbReference type="GO" id="GO:0071555">
    <property type="term" value="P:cell wall organization"/>
    <property type="evidence" value="ECO:0007669"/>
    <property type="project" value="UniProtKB-KW"/>
</dbReference>
<dbReference type="SUPFAM" id="SSF56601">
    <property type="entry name" value="beta-lactamase/transpeptidase-like"/>
    <property type="match status" value="1"/>
</dbReference>
<dbReference type="Proteomes" id="UP000248798">
    <property type="component" value="Unassembled WGS sequence"/>
</dbReference>
<dbReference type="GO" id="GO:0009002">
    <property type="term" value="F:serine-type D-Ala-D-Ala carboxypeptidase activity"/>
    <property type="evidence" value="ECO:0007669"/>
    <property type="project" value="UniProtKB-EC"/>
</dbReference>
<dbReference type="PROSITE" id="PS51257">
    <property type="entry name" value="PROKAR_LIPOPROTEIN"/>
    <property type="match status" value="1"/>
</dbReference>
<dbReference type="GO" id="GO:0030288">
    <property type="term" value="C:outer membrane-bounded periplasmic space"/>
    <property type="evidence" value="ECO:0007669"/>
    <property type="project" value="TreeGrafter"/>
</dbReference>
<dbReference type="EMBL" id="CP036313">
    <property type="protein sequence ID" value="QBH13190.1"/>
    <property type="molecule type" value="Genomic_DNA"/>
</dbReference>
<evidence type="ECO:0000313" key="19">
    <source>
        <dbReference type="EMBL" id="RAM02388.1"/>
    </source>
</evidence>
<evidence type="ECO:0000259" key="17">
    <source>
        <dbReference type="Pfam" id="PF00912"/>
    </source>
</evidence>
<feature type="domain" description="Penicillin-binding protein transpeptidase" evidence="16">
    <location>
        <begin position="333"/>
        <end position="572"/>
    </location>
</feature>
<dbReference type="InterPro" id="IPR001264">
    <property type="entry name" value="Glyco_trans_51"/>
</dbReference>
<keyword evidence="5" id="KW-0645">Protease</keyword>
<comment type="pathway">
    <text evidence="1">Cell wall biogenesis; peptidoglycan biosynthesis.</text>
</comment>
<dbReference type="Pfam" id="PF00912">
    <property type="entry name" value="Transgly"/>
    <property type="match status" value="1"/>
</dbReference>
<keyword evidence="4 19" id="KW-0121">Carboxypeptidase</keyword>
<evidence type="ECO:0000256" key="4">
    <source>
        <dbReference type="ARBA" id="ARBA00022645"/>
    </source>
</evidence>
<dbReference type="RefSeq" id="WP_111955799.1">
    <property type="nucleotide sequence ID" value="NZ_CP036313.1"/>
</dbReference>
<dbReference type="GO" id="GO:0008955">
    <property type="term" value="F:peptidoglycan glycosyltransferase activity"/>
    <property type="evidence" value="ECO:0007669"/>
    <property type="project" value="UniProtKB-EC"/>
</dbReference>
<accession>A0A328FCR6</accession>
<keyword evidence="10" id="KW-0573">Peptidoglycan synthesis</keyword>
<evidence type="ECO:0000256" key="2">
    <source>
        <dbReference type="ARBA" id="ARBA00007090"/>
    </source>
</evidence>
<keyword evidence="6" id="KW-0328">Glycosyltransferase</keyword>
<dbReference type="PANTHER" id="PTHR32282">
    <property type="entry name" value="BINDING PROTEIN TRANSPEPTIDASE, PUTATIVE-RELATED"/>
    <property type="match status" value="1"/>
</dbReference>
<comment type="similarity">
    <text evidence="3">In the N-terminal section; belongs to the glycosyltransferase 51 family.</text>
</comment>
<dbReference type="NCBIfam" id="TIGR02074">
    <property type="entry name" value="PBP_1a_fam"/>
    <property type="match status" value="1"/>
</dbReference>
<evidence type="ECO:0000256" key="14">
    <source>
        <dbReference type="ARBA" id="ARBA00049902"/>
    </source>
</evidence>
<keyword evidence="8" id="KW-0378">Hydrolase</keyword>
<evidence type="ECO:0000256" key="1">
    <source>
        <dbReference type="ARBA" id="ARBA00004752"/>
    </source>
</evidence>
<dbReference type="UniPathway" id="UPA00219"/>
<proteinExistence type="inferred from homology"/>
<keyword evidence="9" id="KW-0133">Cell shape</keyword>
<evidence type="ECO:0000256" key="7">
    <source>
        <dbReference type="ARBA" id="ARBA00022679"/>
    </source>
</evidence>
<keyword evidence="11" id="KW-0511">Multifunctional enzyme</keyword>
<dbReference type="InterPro" id="IPR036950">
    <property type="entry name" value="PBP_transglycosylase"/>
</dbReference>
<protein>
    <submittedName>
        <fullName evidence="19">Carboxypeptidase</fullName>
    </submittedName>
    <submittedName>
        <fullName evidence="18">PBP1A family penicillin-binding protein</fullName>
    </submittedName>
</protein>
<gene>
    <name evidence="19" type="ORF">DO021_08880</name>
    <name evidence="18" type="ORF">EYB58_09820</name>
</gene>
<name>A0A328FCR6_9BACT</name>
<evidence type="ECO:0000256" key="6">
    <source>
        <dbReference type="ARBA" id="ARBA00022676"/>
    </source>
</evidence>
<dbReference type="Gene3D" id="3.40.710.10">
    <property type="entry name" value="DD-peptidase/beta-lactamase superfamily"/>
    <property type="match status" value="1"/>
</dbReference>
<evidence type="ECO:0000256" key="8">
    <source>
        <dbReference type="ARBA" id="ARBA00022801"/>
    </source>
</evidence>
<dbReference type="FunFam" id="1.10.3810.10:FF:000001">
    <property type="entry name" value="Penicillin-binding protein 1A"/>
    <property type="match status" value="1"/>
</dbReference>
<dbReference type="InterPro" id="IPR050396">
    <property type="entry name" value="Glycosyltr_51/Transpeptidase"/>
</dbReference>
<keyword evidence="12" id="KW-0961">Cell wall biogenesis/degradation</keyword>
<dbReference type="GO" id="GO:0008360">
    <property type="term" value="P:regulation of cell shape"/>
    <property type="evidence" value="ECO:0007669"/>
    <property type="project" value="UniProtKB-KW"/>
</dbReference>
<sequence>MRLFSWLVSLMRLLFYTGLLAVALAAAAGCLIVFHISQDLPKLPSPLSRIIETPQSLIYAADGQVLIALGEKTSVSLDMVSVDFLNAIVATEDHRFFEHHGVNKLRTFKALYITLFEPGRIQGASTITQQLAKNLFFSFKQTWQRKFKEMLVAFQIEQANTKKQILEAYINQIHFGAGAQGIERAARVYFDKPAQDLTLAEAALLAGLPKSPTQYNPFRYYDKALARRRVVLNRMVAAGFITADEAGKTNAIRPKLHHGRKDARTGSYFLDALIQKLVNMYGEDVVYHGGIKVYATMDSRLQADARTAVMDGMARLDKLMGLDKGVKEKPQAALVAIDTASGAVKAMVGGRDYYTSEFNRAVNSRRQAGSGFKPFLYYAAFRDRKLHPASVFQDRPVAIPIKGAPDWYPQNFEKRYRGPMILKQALIHSVNSIAAQLVVDVGSAAVVDVAQACGVKSPLKPVYSVALGTSDVSVMDMASGFSTLAGLGIYHQPFLFWRVEDARGRVLFEHIVKDRRVLDAATAFQVVDMMEGVVDSGSGRGVRRLGFKRPAAGKTGTTDNYNDAWFTGFTPSFCVSVWTGYDKKKRLTDKNRRGITGARGAVPIWTDFMIRAMKGEPERDFLIPPGIRYEIVGATTGCLADSRQNMADEAGSSPSVPEPAGTIRVALKKGQEPCRGD</sequence>
<feature type="domain" description="Glycosyl transferase family 51" evidence="17">
    <location>
        <begin position="71"/>
        <end position="235"/>
    </location>
</feature>
<organism evidence="19 20">
    <name type="scientific">Desulfobacter hydrogenophilus</name>
    <dbReference type="NCBI Taxonomy" id="2291"/>
    <lineage>
        <taxon>Bacteria</taxon>
        <taxon>Pseudomonadati</taxon>
        <taxon>Thermodesulfobacteriota</taxon>
        <taxon>Desulfobacteria</taxon>
        <taxon>Desulfobacterales</taxon>
        <taxon>Desulfobacteraceae</taxon>
        <taxon>Desulfobacter</taxon>
    </lineage>
</organism>
<evidence type="ECO:0000259" key="16">
    <source>
        <dbReference type="Pfam" id="PF00905"/>
    </source>
</evidence>
<dbReference type="OrthoDB" id="9766909at2"/>
<evidence type="ECO:0000313" key="18">
    <source>
        <dbReference type="EMBL" id="QBH13190.1"/>
    </source>
</evidence>
<evidence type="ECO:0000256" key="12">
    <source>
        <dbReference type="ARBA" id="ARBA00023316"/>
    </source>
</evidence>
<evidence type="ECO:0000256" key="15">
    <source>
        <dbReference type="SAM" id="MobiDB-lite"/>
    </source>
</evidence>
<dbReference type="AlphaFoldDB" id="A0A328FCR6"/>
<comment type="similarity">
    <text evidence="2">In the C-terminal section; belongs to the transpeptidase family.</text>
</comment>
<dbReference type="SUPFAM" id="SSF53955">
    <property type="entry name" value="Lysozyme-like"/>
    <property type="match status" value="1"/>
</dbReference>
<dbReference type="InterPro" id="IPR023346">
    <property type="entry name" value="Lysozyme-like_dom_sf"/>
</dbReference>
<comment type="catalytic activity">
    <reaction evidence="13">
        <text>Preferential cleavage: (Ac)2-L-Lys-D-Ala-|-D-Ala. Also transpeptidation of peptidyl-alanyl moieties that are N-acyl substituents of D-alanine.</text>
        <dbReference type="EC" id="3.4.16.4"/>
    </reaction>
</comment>
<keyword evidence="7" id="KW-0808">Transferase</keyword>
<evidence type="ECO:0000256" key="11">
    <source>
        <dbReference type="ARBA" id="ARBA00023268"/>
    </source>
</evidence>
<dbReference type="Gene3D" id="1.10.3810.10">
    <property type="entry name" value="Biosynthetic peptidoglycan transglycosylase-like"/>
    <property type="match status" value="1"/>
</dbReference>
<dbReference type="Proteomes" id="UP000293902">
    <property type="component" value="Chromosome"/>
</dbReference>
<evidence type="ECO:0000313" key="21">
    <source>
        <dbReference type="Proteomes" id="UP000293902"/>
    </source>
</evidence>
<feature type="region of interest" description="Disordered" evidence="15">
    <location>
        <begin position="645"/>
        <end position="677"/>
    </location>
</feature>
<keyword evidence="21" id="KW-1185">Reference proteome</keyword>
<evidence type="ECO:0000256" key="3">
    <source>
        <dbReference type="ARBA" id="ARBA00007739"/>
    </source>
</evidence>
<dbReference type="InterPro" id="IPR012338">
    <property type="entry name" value="Beta-lactam/transpept-like"/>
</dbReference>